<dbReference type="GO" id="GO:0016776">
    <property type="term" value="F:phosphotransferase activity, phosphate group as acceptor"/>
    <property type="evidence" value="ECO:0007669"/>
    <property type="project" value="UniProtKB-UniRule"/>
</dbReference>
<dbReference type="HAMAP" id="MF_00921">
    <property type="entry name" value="PDRP"/>
    <property type="match status" value="1"/>
</dbReference>
<protein>
    <recommendedName>
        <fullName evidence="5">Putative pyruvate, phosphate dikinase regulatory protein</fullName>
        <shortName evidence="5">PPDK regulatory protein</shortName>
        <ecNumber evidence="5">2.7.11.32</ecNumber>
        <ecNumber evidence="5">2.7.4.27</ecNumber>
    </recommendedName>
</protein>
<keyword evidence="4 5" id="KW-0418">Kinase</keyword>
<dbReference type="InterPro" id="IPR027417">
    <property type="entry name" value="P-loop_NTPase"/>
</dbReference>
<evidence type="ECO:0000256" key="1">
    <source>
        <dbReference type="ARBA" id="ARBA00022527"/>
    </source>
</evidence>
<feature type="binding site" evidence="5">
    <location>
        <begin position="149"/>
        <end position="156"/>
    </location>
    <ligand>
        <name>ADP</name>
        <dbReference type="ChEBI" id="CHEBI:456216"/>
    </ligand>
</feature>
<evidence type="ECO:0000256" key="4">
    <source>
        <dbReference type="ARBA" id="ARBA00022777"/>
    </source>
</evidence>
<dbReference type="InterPro" id="IPR026565">
    <property type="entry name" value="PPDK_reg"/>
</dbReference>
<dbReference type="PANTHER" id="PTHR31756:SF3">
    <property type="entry name" value="PYRUVATE, PHOSPHATE DIKINASE REGULATORY PROTEIN 1, CHLOROPLASTIC"/>
    <property type="match status" value="1"/>
</dbReference>
<dbReference type="GO" id="GO:0005524">
    <property type="term" value="F:ATP binding"/>
    <property type="evidence" value="ECO:0007669"/>
    <property type="project" value="InterPro"/>
</dbReference>
<dbReference type="PANTHER" id="PTHR31756">
    <property type="entry name" value="PYRUVATE, PHOSPHATE DIKINASE REGULATORY PROTEIN 1, CHLOROPLASTIC"/>
    <property type="match status" value="1"/>
</dbReference>
<dbReference type="EC" id="2.7.4.27" evidence="5"/>
<comment type="catalytic activity">
    <reaction evidence="5">
        <text>N(tele)-phospho-L-histidyl/O-phospho-L-threonyl-[pyruvate, phosphate dikinase] + phosphate + H(+) = N(tele)-phospho-L-histidyl/L-threonyl-[pyruvate, phosphate dikinase] + diphosphate</text>
        <dbReference type="Rhea" id="RHEA:43696"/>
        <dbReference type="Rhea" id="RHEA-COMP:10650"/>
        <dbReference type="Rhea" id="RHEA-COMP:10651"/>
        <dbReference type="ChEBI" id="CHEBI:15378"/>
        <dbReference type="ChEBI" id="CHEBI:30013"/>
        <dbReference type="ChEBI" id="CHEBI:33019"/>
        <dbReference type="ChEBI" id="CHEBI:43474"/>
        <dbReference type="ChEBI" id="CHEBI:61977"/>
        <dbReference type="ChEBI" id="CHEBI:83586"/>
        <dbReference type="EC" id="2.7.4.27"/>
    </reaction>
</comment>
<dbReference type="GO" id="GO:0043531">
    <property type="term" value="F:ADP binding"/>
    <property type="evidence" value="ECO:0007669"/>
    <property type="project" value="UniProtKB-UniRule"/>
</dbReference>
<gene>
    <name evidence="6" type="ORF">TKV_c10150</name>
</gene>
<proteinExistence type="inferred from homology"/>
<comment type="function">
    <text evidence="5">Bifunctional serine/threonine kinase and phosphorylase involved in the regulation of the pyruvate, phosphate dikinase (PPDK) by catalyzing its phosphorylation/dephosphorylation.</text>
</comment>
<dbReference type="STRING" id="2325.TKV_c10150"/>
<dbReference type="EMBL" id="CP009170">
    <property type="protein sequence ID" value="AIS52192.1"/>
    <property type="molecule type" value="Genomic_DNA"/>
</dbReference>
<keyword evidence="7" id="KW-1185">Reference proteome</keyword>
<dbReference type="HOGENOM" id="CLU_046206_2_1_9"/>
<dbReference type="NCBIfam" id="NF003742">
    <property type="entry name" value="PRK05339.1"/>
    <property type="match status" value="1"/>
</dbReference>
<comment type="catalytic activity">
    <reaction evidence="5">
        <text>N(tele)-phospho-L-histidyl/L-threonyl-[pyruvate, phosphate dikinase] + ADP = N(tele)-phospho-L-histidyl/O-phospho-L-threonyl-[pyruvate, phosphate dikinase] + AMP + H(+)</text>
        <dbReference type="Rhea" id="RHEA:43692"/>
        <dbReference type="Rhea" id="RHEA-COMP:10650"/>
        <dbReference type="Rhea" id="RHEA-COMP:10651"/>
        <dbReference type="ChEBI" id="CHEBI:15378"/>
        <dbReference type="ChEBI" id="CHEBI:30013"/>
        <dbReference type="ChEBI" id="CHEBI:61977"/>
        <dbReference type="ChEBI" id="CHEBI:83586"/>
        <dbReference type="ChEBI" id="CHEBI:456215"/>
        <dbReference type="ChEBI" id="CHEBI:456216"/>
        <dbReference type="EC" id="2.7.11.32"/>
    </reaction>
</comment>
<evidence type="ECO:0000256" key="2">
    <source>
        <dbReference type="ARBA" id="ARBA00022679"/>
    </source>
</evidence>
<dbReference type="RefSeq" id="WP_049684985.1">
    <property type="nucleotide sequence ID" value="NZ_CP009170.1"/>
</dbReference>
<dbReference type="OrthoDB" id="9782201at2"/>
<dbReference type="KEGG" id="tki:TKV_c10150"/>
<dbReference type="EC" id="2.7.11.32" evidence="5"/>
<dbReference type="Proteomes" id="UP000029669">
    <property type="component" value="Chromosome"/>
</dbReference>
<dbReference type="GO" id="GO:0004674">
    <property type="term" value="F:protein serine/threonine kinase activity"/>
    <property type="evidence" value="ECO:0007669"/>
    <property type="project" value="UniProtKB-UniRule"/>
</dbReference>
<evidence type="ECO:0000256" key="5">
    <source>
        <dbReference type="HAMAP-Rule" id="MF_00921"/>
    </source>
</evidence>
<keyword evidence="6" id="KW-0670">Pyruvate</keyword>
<evidence type="ECO:0000313" key="6">
    <source>
        <dbReference type="EMBL" id="AIS52192.1"/>
    </source>
</evidence>
<dbReference type="InterPro" id="IPR005177">
    <property type="entry name" value="Kinase-pyrophosphorylase"/>
</dbReference>
<evidence type="ECO:0000313" key="7">
    <source>
        <dbReference type="Proteomes" id="UP000029669"/>
    </source>
</evidence>
<organism evidence="6 7">
    <name type="scientific">Thermoanaerobacter kivui</name>
    <name type="common">Acetogenium kivui</name>
    <dbReference type="NCBI Taxonomy" id="2325"/>
    <lineage>
        <taxon>Bacteria</taxon>
        <taxon>Bacillati</taxon>
        <taxon>Bacillota</taxon>
        <taxon>Clostridia</taxon>
        <taxon>Thermoanaerobacterales</taxon>
        <taxon>Thermoanaerobacteraceae</taxon>
        <taxon>Thermoanaerobacter</taxon>
    </lineage>
</organism>
<comment type="similarity">
    <text evidence="5">Belongs to the pyruvate, phosphate/water dikinase regulatory protein family. PDRP subfamily.</text>
</comment>
<keyword evidence="3 5" id="KW-0547">Nucleotide-binding</keyword>
<keyword evidence="2 5" id="KW-0808">Transferase</keyword>
<dbReference type="Gene3D" id="3.40.50.300">
    <property type="entry name" value="P-loop containing nucleotide triphosphate hydrolases"/>
    <property type="match status" value="1"/>
</dbReference>
<keyword evidence="1 5" id="KW-0723">Serine/threonine-protein kinase</keyword>
<sequence>MEEGVSIYLVSDSNLDTAENIASIAAAHFDTFIGKIKKYPYVGDKNQIEEIVIEASNDANSIIIHTMVVSELKDYLQKKAEKFGIKIVDVMRPVMDAIEDSTGLSPHTNLMKDSKEDYLKKTEVIEFAVKYDDGKDAMGILLADVVVIGVSRTSKTPLCMYLAHKYIKAANLPLVPEIEPPQELFEINPKKIFGLTIDPDVLVKIRKERLKSLGLDANAIYASEERVKKEVKYAEGVMKKLGCTVIDVTNKAVEETANVILNVLKGGETV</sequence>
<accession>A0A097AQV1</accession>
<name>A0A097AQV1_THEKI</name>
<dbReference type="AlphaFoldDB" id="A0A097AQV1"/>
<dbReference type="eggNOG" id="COG1806">
    <property type="taxonomic scope" value="Bacteria"/>
</dbReference>
<reference evidence="7" key="1">
    <citation type="journal article" date="2015" name="Genome Announc.">
        <title>Whole-Genome Sequences of 80 Environmental and Clinical Isolates of Burkholderia pseudomallei.</title>
        <authorList>
            <person name="Johnson S.L."/>
            <person name="Baker A.L."/>
            <person name="Chain P.S."/>
            <person name="Currie B.J."/>
            <person name="Daligault H.E."/>
            <person name="Davenport K.W."/>
            <person name="Davis C.B."/>
            <person name="Inglis T.J."/>
            <person name="Kaestli M."/>
            <person name="Koren S."/>
            <person name="Mayo M."/>
            <person name="Merritt A.J."/>
            <person name="Price E.P."/>
            <person name="Sarovich D.S."/>
            <person name="Warner J."/>
            <person name="Rosovitz M.J."/>
        </authorList>
    </citation>
    <scope>NUCLEOTIDE SEQUENCE [LARGE SCALE GENOMIC DNA]</scope>
    <source>
        <strain evidence="7">DSM 2030</strain>
    </source>
</reference>
<dbReference type="Pfam" id="PF03618">
    <property type="entry name" value="Kinase-PPPase"/>
    <property type="match status" value="1"/>
</dbReference>
<evidence type="ECO:0000256" key="3">
    <source>
        <dbReference type="ARBA" id="ARBA00022741"/>
    </source>
</evidence>